<keyword evidence="4" id="KW-0804">Transcription</keyword>
<dbReference type="Gene3D" id="1.10.60.10">
    <property type="entry name" value="Iron dependent repressor, metal binding and dimerisation domain"/>
    <property type="match status" value="1"/>
</dbReference>
<feature type="domain" description="HTH dtxR-type" evidence="5">
    <location>
        <begin position="1"/>
        <end position="62"/>
    </location>
</feature>
<dbReference type="InterPro" id="IPR036421">
    <property type="entry name" value="Fe_dep_repressor_sf"/>
</dbReference>
<organism evidence="6 7">
    <name type="scientific">Phoenicibacter congonensis</name>
    <dbReference type="NCBI Taxonomy" id="1944646"/>
    <lineage>
        <taxon>Bacteria</taxon>
        <taxon>Bacillati</taxon>
        <taxon>Actinomycetota</taxon>
        <taxon>Coriobacteriia</taxon>
        <taxon>Eggerthellales</taxon>
        <taxon>Eggerthellaceae</taxon>
        <taxon>Phoenicibacter</taxon>
    </lineage>
</organism>
<comment type="caution">
    <text evidence="6">The sequence shown here is derived from an EMBL/GenBank/DDBJ whole genome shotgun (WGS) entry which is preliminary data.</text>
</comment>
<dbReference type="Proteomes" id="UP001168575">
    <property type="component" value="Unassembled WGS sequence"/>
</dbReference>
<evidence type="ECO:0000256" key="3">
    <source>
        <dbReference type="ARBA" id="ARBA00023125"/>
    </source>
</evidence>
<keyword evidence="3" id="KW-0238">DNA-binding</keyword>
<evidence type="ECO:0000313" key="6">
    <source>
        <dbReference type="EMBL" id="MDO4842895.1"/>
    </source>
</evidence>
<protein>
    <submittedName>
        <fullName evidence="6">Metal-dependent transcriptional regulator</fullName>
    </submittedName>
</protein>
<dbReference type="InterPro" id="IPR036388">
    <property type="entry name" value="WH-like_DNA-bd_sf"/>
</dbReference>
<dbReference type="EMBL" id="JAUMVS010000360">
    <property type="protein sequence ID" value="MDO4842895.1"/>
    <property type="molecule type" value="Genomic_DNA"/>
</dbReference>
<evidence type="ECO:0000256" key="2">
    <source>
        <dbReference type="ARBA" id="ARBA00023015"/>
    </source>
</evidence>
<evidence type="ECO:0000313" key="7">
    <source>
        <dbReference type="Proteomes" id="UP001168575"/>
    </source>
</evidence>
<dbReference type="InterPro" id="IPR050536">
    <property type="entry name" value="DtxR_MntR_Metal-Reg"/>
</dbReference>
<dbReference type="InterPro" id="IPR022689">
    <property type="entry name" value="Iron_dep_repressor"/>
</dbReference>
<dbReference type="AlphaFoldDB" id="A0AA43U9X0"/>
<dbReference type="GO" id="GO:0003677">
    <property type="term" value="F:DNA binding"/>
    <property type="evidence" value="ECO:0007669"/>
    <property type="project" value="UniProtKB-KW"/>
</dbReference>
<dbReference type="Pfam" id="PF02742">
    <property type="entry name" value="Fe_dep_repr_C"/>
    <property type="match status" value="1"/>
</dbReference>
<dbReference type="PANTHER" id="PTHR33238">
    <property type="entry name" value="IRON (METAL) DEPENDENT REPRESSOR, DTXR FAMILY"/>
    <property type="match status" value="1"/>
</dbReference>
<evidence type="ECO:0000256" key="1">
    <source>
        <dbReference type="ARBA" id="ARBA00007871"/>
    </source>
</evidence>
<evidence type="ECO:0000259" key="5">
    <source>
        <dbReference type="PROSITE" id="PS50944"/>
    </source>
</evidence>
<proteinExistence type="inferred from homology"/>
<dbReference type="SUPFAM" id="SSF46785">
    <property type="entry name" value="Winged helix' DNA-binding domain"/>
    <property type="match status" value="1"/>
</dbReference>
<name>A0AA43U9X0_9ACTN</name>
<dbReference type="GO" id="GO:0046914">
    <property type="term" value="F:transition metal ion binding"/>
    <property type="evidence" value="ECO:0007669"/>
    <property type="project" value="InterPro"/>
</dbReference>
<sequence>MHESGEMYLETILVLGKKKPTVRAVDVAEDLGYSKASVSRGLSRLKTDGCILVDADGYIALTEKGRQIAEKIYERHVVLSRTLMSLGVDEETALSDACKMEHDLSDRSFEAIKKHFSLD</sequence>
<accession>A0AA43U9X0</accession>
<dbReference type="InterPro" id="IPR001367">
    <property type="entry name" value="Fe_dep_repressor"/>
</dbReference>
<reference evidence="6" key="1">
    <citation type="submission" date="2023-07" db="EMBL/GenBank/DDBJ databases">
        <title>Between Cages and Wild: Unraveling the Impact of Captivity on Animal Microbiomes and Antimicrobial Resistance.</title>
        <authorList>
            <person name="Schmartz G.P."/>
            <person name="Rehner J."/>
            <person name="Schuff M.J."/>
            <person name="Becker S.L."/>
            <person name="Kravczyk M."/>
            <person name="Gurevich A."/>
            <person name="Francke R."/>
            <person name="Mueller R."/>
            <person name="Keller V."/>
            <person name="Keller A."/>
        </authorList>
    </citation>
    <scope>NUCLEOTIDE SEQUENCE</scope>
    <source>
        <strain evidence="6">S12M_St_49</strain>
    </source>
</reference>
<dbReference type="PROSITE" id="PS50944">
    <property type="entry name" value="HTH_DTXR"/>
    <property type="match status" value="1"/>
</dbReference>
<evidence type="ECO:0000256" key="4">
    <source>
        <dbReference type="ARBA" id="ARBA00023163"/>
    </source>
</evidence>
<comment type="similarity">
    <text evidence="1">Belongs to the DtxR/MntR family.</text>
</comment>
<dbReference type="GO" id="GO:0003700">
    <property type="term" value="F:DNA-binding transcription factor activity"/>
    <property type="evidence" value="ECO:0007669"/>
    <property type="project" value="InterPro"/>
</dbReference>
<dbReference type="SMART" id="SM00529">
    <property type="entry name" value="HTH_DTXR"/>
    <property type="match status" value="1"/>
</dbReference>
<dbReference type="GO" id="GO:0046983">
    <property type="term" value="F:protein dimerization activity"/>
    <property type="evidence" value="ECO:0007669"/>
    <property type="project" value="InterPro"/>
</dbReference>
<dbReference type="InterPro" id="IPR022687">
    <property type="entry name" value="HTH_DTXR"/>
</dbReference>
<dbReference type="SUPFAM" id="SSF47979">
    <property type="entry name" value="Iron-dependent repressor protein, dimerization domain"/>
    <property type="match status" value="1"/>
</dbReference>
<dbReference type="Gene3D" id="1.10.10.10">
    <property type="entry name" value="Winged helix-like DNA-binding domain superfamily/Winged helix DNA-binding domain"/>
    <property type="match status" value="1"/>
</dbReference>
<dbReference type="Pfam" id="PF01325">
    <property type="entry name" value="Fe_dep_repress"/>
    <property type="match status" value="1"/>
</dbReference>
<keyword evidence="7" id="KW-1185">Reference proteome</keyword>
<dbReference type="InterPro" id="IPR036390">
    <property type="entry name" value="WH_DNA-bd_sf"/>
</dbReference>
<keyword evidence="2" id="KW-0805">Transcription regulation</keyword>
<gene>
    <name evidence="6" type="ORF">Q3982_09490</name>
</gene>
<dbReference type="PANTHER" id="PTHR33238:SF7">
    <property type="entry name" value="IRON-DEPENDENT TRANSCRIPTIONAL REGULATOR"/>
    <property type="match status" value="1"/>
</dbReference>